<proteinExistence type="predicted"/>
<dbReference type="SUPFAM" id="SSF143791">
    <property type="entry name" value="DUSP-like"/>
    <property type="match status" value="1"/>
</dbReference>
<name>A0A0N4T2P0_BRUPA</name>
<dbReference type="AlphaFoldDB" id="A0A0N4T2P0"/>
<sequence>MKHKRKIELRAFLTLEEQLKRLENNTPFLTYGYYMHRMLLRKLGLTNGGHLLKKMNLCDAKLHLRPSQYMHLSREAWLFLQSIYGGGPEVNLLFPMVGVITETNRLCFVYDTTTDFMNLAEFC</sequence>
<dbReference type="WBParaSite" id="BPAG_0000247001-mRNA-1">
    <property type="protein sequence ID" value="BPAG_0000247001-mRNA-1"/>
    <property type="gene ID" value="BPAG_0000247001"/>
</dbReference>
<gene>
    <name evidence="1" type="ORF">BPAG_LOCUS2440</name>
</gene>
<reference evidence="3" key="1">
    <citation type="submission" date="2017-02" db="UniProtKB">
        <authorList>
            <consortium name="WormBaseParasite"/>
        </authorList>
    </citation>
    <scope>IDENTIFICATION</scope>
</reference>
<protein>
    <submittedName>
        <fullName evidence="3">FERM domain-containing protein</fullName>
    </submittedName>
</protein>
<evidence type="ECO:0000313" key="3">
    <source>
        <dbReference type="WBParaSite" id="BPAG_0000247001-mRNA-1"/>
    </source>
</evidence>
<reference evidence="1 2" key="2">
    <citation type="submission" date="2018-11" db="EMBL/GenBank/DDBJ databases">
        <authorList>
            <consortium name="Pathogen Informatics"/>
        </authorList>
    </citation>
    <scope>NUCLEOTIDE SEQUENCE [LARGE SCALE GENOMIC DNA]</scope>
</reference>
<dbReference type="EMBL" id="UZAD01000357">
    <property type="protein sequence ID" value="VDN83626.1"/>
    <property type="molecule type" value="Genomic_DNA"/>
</dbReference>
<dbReference type="InterPro" id="IPR035927">
    <property type="entry name" value="DUSP-like_sf"/>
</dbReference>
<evidence type="ECO:0000313" key="2">
    <source>
        <dbReference type="Proteomes" id="UP000278627"/>
    </source>
</evidence>
<keyword evidence="2" id="KW-1185">Reference proteome</keyword>
<dbReference type="STRING" id="6280.A0A0N4T2P0"/>
<dbReference type="Proteomes" id="UP000278627">
    <property type="component" value="Unassembled WGS sequence"/>
</dbReference>
<evidence type="ECO:0000313" key="1">
    <source>
        <dbReference type="EMBL" id="VDN83626.1"/>
    </source>
</evidence>
<accession>A0A0N4T2P0</accession>
<organism evidence="3">
    <name type="scientific">Brugia pahangi</name>
    <name type="common">Filarial nematode worm</name>
    <dbReference type="NCBI Taxonomy" id="6280"/>
    <lineage>
        <taxon>Eukaryota</taxon>
        <taxon>Metazoa</taxon>
        <taxon>Ecdysozoa</taxon>
        <taxon>Nematoda</taxon>
        <taxon>Chromadorea</taxon>
        <taxon>Rhabditida</taxon>
        <taxon>Spirurina</taxon>
        <taxon>Spiruromorpha</taxon>
        <taxon>Filarioidea</taxon>
        <taxon>Onchocercidae</taxon>
        <taxon>Brugia</taxon>
    </lineage>
</organism>